<dbReference type="Pfam" id="PF16344">
    <property type="entry name" value="FecR_C"/>
    <property type="match status" value="1"/>
</dbReference>
<protein>
    <submittedName>
        <fullName evidence="4">FecR family protein</fullName>
    </submittedName>
</protein>
<dbReference type="Proteomes" id="UP000199679">
    <property type="component" value="Chromosome I"/>
</dbReference>
<evidence type="ECO:0000313" key="5">
    <source>
        <dbReference type="Proteomes" id="UP000199679"/>
    </source>
</evidence>
<dbReference type="InterPro" id="IPR006860">
    <property type="entry name" value="FecR"/>
</dbReference>
<dbReference type="GO" id="GO:0016989">
    <property type="term" value="F:sigma factor antagonist activity"/>
    <property type="evidence" value="ECO:0007669"/>
    <property type="project" value="TreeGrafter"/>
</dbReference>
<keyword evidence="1" id="KW-1133">Transmembrane helix</keyword>
<feature type="transmembrane region" description="Helical" evidence="1">
    <location>
        <begin position="71"/>
        <end position="90"/>
    </location>
</feature>
<dbReference type="RefSeq" id="WP_091370586.1">
    <property type="nucleotide sequence ID" value="NZ_LT629740.1"/>
</dbReference>
<evidence type="ECO:0000256" key="1">
    <source>
        <dbReference type="SAM" id="Phobius"/>
    </source>
</evidence>
<dbReference type="InterPro" id="IPR032508">
    <property type="entry name" value="FecR_C"/>
</dbReference>
<dbReference type="AlphaFoldDB" id="A0A1H1T4X7"/>
<dbReference type="PANTHER" id="PTHR30273">
    <property type="entry name" value="PERIPLASMIC SIGNAL SENSOR AND SIGMA FACTOR ACTIVATOR FECR-RELATED"/>
    <property type="match status" value="1"/>
</dbReference>
<keyword evidence="1" id="KW-0812">Transmembrane</keyword>
<evidence type="ECO:0000259" key="3">
    <source>
        <dbReference type="Pfam" id="PF16344"/>
    </source>
</evidence>
<evidence type="ECO:0000313" key="4">
    <source>
        <dbReference type="EMBL" id="SDS55275.1"/>
    </source>
</evidence>
<dbReference type="FunFam" id="2.60.120.1440:FF:000001">
    <property type="entry name" value="Putative anti-sigma factor"/>
    <property type="match status" value="1"/>
</dbReference>
<keyword evidence="5" id="KW-1185">Reference proteome</keyword>
<sequence>MQLKEIEQLLEKYNKGEATPAENALIESWYLTYRNDGPGASHQQLEEDQEDSLNKLLFQINSTTKTSYTRAFAIAASLLVFVTAGVLMFMHHQAKKQQFVVLAKPVKNDLAPGGNKAILTLANGSTVVLTDAKNGKLASQGGIVVSKTADGQVKYAGAGTSSNTLVYNMATTPKGGQYQFILSDGTKVWLNSASSIKYPVNFIGNERKVELTGEAYFEVAHNAAKPFRVVSSGQTVEVLGTHFNINAYADESAVKTTLLQGSVKVSSAGGSSVIKPGEQAQFNNGKINVVSGVDLDAAVAWKNGLFYFEDSNIQEVMRQFARWYDVDVKYEGELSSRHFAGEIPRNINASQMLDILSFKKIHYKLQGKTIIVMP</sequence>
<reference evidence="4 5" key="1">
    <citation type="submission" date="2016-10" db="EMBL/GenBank/DDBJ databases">
        <authorList>
            <person name="de Groot N.N."/>
        </authorList>
    </citation>
    <scope>NUCLEOTIDE SEQUENCE [LARGE SCALE GENOMIC DNA]</scope>
    <source>
        <strain evidence="4 5">MP1X4</strain>
    </source>
</reference>
<dbReference type="EMBL" id="LT629740">
    <property type="protein sequence ID" value="SDS55275.1"/>
    <property type="molecule type" value="Genomic_DNA"/>
</dbReference>
<organism evidence="4 5">
    <name type="scientific">Mucilaginibacter mallensis</name>
    <dbReference type="NCBI Taxonomy" id="652787"/>
    <lineage>
        <taxon>Bacteria</taxon>
        <taxon>Pseudomonadati</taxon>
        <taxon>Bacteroidota</taxon>
        <taxon>Sphingobacteriia</taxon>
        <taxon>Sphingobacteriales</taxon>
        <taxon>Sphingobacteriaceae</taxon>
        <taxon>Mucilaginibacter</taxon>
    </lineage>
</organism>
<dbReference type="Pfam" id="PF04773">
    <property type="entry name" value="FecR"/>
    <property type="match status" value="1"/>
</dbReference>
<name>A0A1H1T4X7_MUCMA</name>
<dbReference type="InterPro" id="IPR012373">
    <property type="entry name" value="Ferrdict_sens_TM"/>
</dbReference>
<dbReference type="PANTHER" id="PTHR30273:SF2">
    <property type="entry name" value="PROTEIN FECR"/>
    <property type="match status" value="1"/>
</dbReference>
<dbReference type="Gene3D" id="2.60.120.1440">
    <property type="match status" value="1"/>
</dbReference>
<dbReference type="STRING" id="652787.SAMN05216490_1365"/>
<keyword evidence="1" id="KW-0472">Membrane</keyword>
<feature type="domain" description="Protein FecR C-terminal" evidence="3">
    <location>
        <begin position="306"/>
        <end position="372"/>
    </location>
</feature>
<gene>
    <name evidence="4" type="ORF">SAMN05216490_1365</name>
</gene>
<dbReference type="Gene3D" id="3.55.50.30">
    <property type="match status" value="1"/>
</dbReference>
<evidence type="ECO:0000259" key="2">
    <source>
        <dbReference type="Pfam" id="PF04773"/>
    </source>
</evidence>
<dbReference type="OrthoDB" id="1099963at2"/>
<feature type="domain" description="FecR protein" evidence="2">
    <location>
        <begin position="171"/>
        <end position="264"/>
    </location>
</feature>
<proteinExistence type="predicted"/>
<accession>A0A1H1T4X7</accession>
<dbReference type="PIRSF" id="PIRSF018266">
    <property type="entry name" value="FecR"/>
    <property type="match status" value="1"/>
</dbReference>